<dbReference type="EMBL" id="JAEKOZ010000022">
    <property type="protein sequence ID" value="MBJ3811069.1"/>
    <property type="molecule type" value="Genomic_DNA"/>
</dbReference>
<proteinExistence type="predicted"/>
<evidence type="ECO:0000313" key="2">
    <source>
        <dbReference type="EMBL" id="MBJ3811069.1"/>
    </source>
</evidence>
<reference evidence="2 3" key="1">
    <citation type="submission" date="2020-12" db="EMBL/GenBank/DDBJ databases">
        <title>Streptomyces typhae sp. nov., a novel endophytic actinomycete isolated from the root of cattail pollen (Typha angustifolia L.).</title>
        <authorList>
            <person name="Peng C."/>
            <person name="Liu C."/>
        </authorList>
    </citation>
    <scope>NUCLEOTIDE SEQUENCE [LARGE SCALE GENOMIC DNA]</scope>
    <source>
        <strain evidence="2 3">JCM 4753</strain>
    </source>
</reference>
<dbReference type="Proteomes" id="UP000634780">
    <property type="component" value="Unassembled WGS sequence"/>
</dbReference>
<dbReference type="RefSeq" id="WP_190113854.1">
    <property type="nucleotide sequence ID" value="NZ_BMVR01000001.1"/>
</dbReference>
<dbReference type="NCBIfam" id="NF038353">
    <property type="entry name" value="FxLYD_dom"/>
    <property type="match status" value="1"/>
</dbReference>
<evidence type="ECO:0008006" key="4">
    <source>
        <dbReference type="Google" id="ProtNLM"/>
    </source>
</evidence>
<sequence length="137" mass="14548">MLLYVVLMAVALMAILVAVALIGGSDEETPPGRSPSQEQTAPPVSGPRADVEIIKCSVEPNTRWPNAELRITNHSSKTSDYWVEVEFVDADGVRIAEGVAGTSNLAPDQVANESASGFREASGKVVCRITDVTRHAS</sequence>
<protein>
    <recommendedName>
        <fullName evidence="4">Secreted protein</fullName>
    </recommendedName>
</protein>
<dbReference type="InterPro" id="IPR047676">
    <property type="entry name" value="FxLYD_dom"/>
</dbReference>
<keyword evidence="3" id="KW-1185">Reference proteome</keyword>
<name>A0ABS0XDS4_9ACTN</name>
<evidence type="ECO:0000256" key="1">
    <source>
        <dbReference type="SAM" id="MobiDB-lite"/>
    </source>
</evidence>
<gene>
    <name evidence="2" type="ORF">JGB26_28910</name>
</gene>
<feature type="region of interest" description="Disordered" evidence="1">
    <location>
        <begin position="26"/>
        <end position="49"/>
    </location>
</feature>
<organism evidence="2 3">
    <name type="scientific">Streptomyces flavofungini</name>
    <dbReference type="NCBI Taxonomy" id="68200"/>
    <lineage>
        <taxon>Bacteria</taxon>
        <taxon>Bacillati</taxon>
        <taxon>Actinomycetota</taxon>
        <taxon>Actinomycetes</taxon>
        <taxon>Kitasatosporales</taxon>
        <taxon>Streptomycetaceae</taxon>
        <taxon>Streptomyces</taxon>
    </lineage>
</organism>
<accession>A0ABS0XDS4</accession>
<comment type="caution">
    <text evidence="2">The sequence shown here is derived from an EMBL/GenBank/DDBJ whole genome shotgun (WGS) entry which is preliminary data.</text>
</comment>
<evidence type="ECO:0000313" key="3">
    <source>
        <dbReference type="Proteomes" id="UP000634780"/>
    </source>
</evidence>